<reference evidence="1" key="1">
    <citation type="submission" date="2020-11" db="EMBL/GenBank/DDBJ databases">
        <authorList>
            <person name="Tran Van P."/>
        </authorList>
    </citation>
    <scope>NUCLEOTIDE SEQUENCE</scope>
</reference>
<proteinExistence type="predicted"/>
<evidence type="ECO:0000313" key="1">
    <source>
        <dbReference type="EMBL" id="CAD7645978.1"/>
    </source>
</evidence>
<dbReference type="PANTHER" id="PTHR14520">
    <property type="entry name" value="MITOCHONDRIAL RIBOSOMAL PROTEIN 63"/>
    <property type="match status" value="1"/>
</dbReference>
<dbReference type="EMBL" id="CAJPVJ010002225">
    <property type="protein sequence ID" value="CAG2165958.1"/>
    <property type="molecule type" value="Genomic_DNA"/>
</dbReference>
<dbReference type="OrthoDB" id="6019958at2759"/>
<dbReference type="AlphaFoldDB" id="A0A7R9LSK4"/>
<sequence length="117" mass="14183">MRFTHILRSFRPEFVGYVPKFRGNVEKGKHRYVPKVTTGKKLSLYTKLKHEEQVMKYLSKPYITQEQEEAYLKSVGRTRPQYWDDFLRQPLEEPLKQYFAADFLERLDLTRSFDEED</sequence>
<dbReference type="PANTHER" id="PTHR14520:SF4">
    <property type="entry name" value="LARGE RIBOSOMAL SUBUNIT PROTEIN ML63"/>
    <property type="match status" value="1"/>
</dbReference>
<evidence type="ECO:0000313" key="2">
    <source>
        <dbReference type="Proteomes" id="UP000728032"/>
    </source>
</evidence>
<accession>A0A7R9LSK4</accession>
<dbReference type="GO" id="GO:0005761">
    <property type="term" value="C:mitochondrial ribosome"/>
    <property type="evidence" value="ECO:0007669"/>
    <property type="project" value="InterPro"/>
</dbReference>
<dbReference type="GO" id="GO:0032543">
    <property type="term" value="P:mitochondrial translation"/>
    <property type="evidence" value="ECO:0007669"/>
    <property type="project" value="TreeGrafter"/>
</dbReference>
<dbReference type="GO" id="GO:0003735">
    <property type="term" value="F:structural constituent of ribosome"/>
    <property type="evidence" value="ECO:0007669"/>
    <property type="project" value="TreeGrafter"/>
</dbReference>
<gene>
    <name evidence="1" type="ORF">ONB1V03_LOCUS5492</name>
</gene>
<dbReference type="Proteomes" id="UP000728032">
    <property type="component" value="Unassembled WGS sequence"/>
</dbReference>
<organism evidence="1">
    <name type="scientific">Oppiella nova</name>
    <dbReference type="NCBI Taxonomy" id="334625"/>
    <lineage>
        <taxon>Eukaryota</taxon>
        <taxon>Metazoa</taxon>
        <taxon>Ecdysozoa</taxon>
        <taxon>Arthropoda</taxon>
        <taxon>Chelicerata</taxon>
        <taxon>Arachnida</taxon>
        <taxon>Acari</taxon>
        <taxon>Acariformes</taxon>
        <taxon>Sarcoptiformes</taxon>
        <taxon>Oribatida</taxon>
        <taxon>Brachypylina</taxon>
        <taxon>Oppioidea</taxon>
        <taxon>Oppiidae</taxon>
        <taxon>Oppiella</taxon>
    </lineage>
</organism>
<protein>
    <recommendedName>
        <fullName evidence="3">Ribosomal protein 63, mitochondrial</fullName>
    </recommendedName>
</protein>
<dbReference type="InterPro" id="IPR016576">
    <property type="entry name" value="Ribosomal_mL63"/>
</dbReference>
<name>A0A7R9LSK4_9ACAR</name>
<dbReference type="EMBL" id="OC917050">
    <property type="protein sequence ID" value="CAD7645978.1"/>
    <property type="molecule type" value="Genomic_DNA"/>
</dbReference>
<dbReference type="Pfam" id="PF14978">
    <property type="entry name" value="MRP-63"/>
    <property type="match status" value="1"/>
</dbReference>
<keyword evidence="2" id="KW-1185">Reference proteome</keyword>
<evidence type="ECO:0008006" key="3">
    <source>
        <dbReference type="Google" id="ProtNLM"/>
    </source>
</evidence>